<dbReference type="GO" id="GO:0016163">
    <property type="term" value="F:nitrogenase activity"/>
    <property type="evidence" value="ECO:0007669"/>
    <property type="project" value="InterPro"/>
</dbReference>
<dbReference type="Gene3D" id="3.40.50.1980">
    <property type="entry name" value="Nitrogenase molybdenum iron protein domain"/>
    <property type="match status" value="1"/>
</dbReference>
<comment type="function">
    <text evidence="1">This protein may play a role in the biosynthesis of the prosthetic group of nitrogenase (FeMo cofactor).</text>
</comment>
<evidence type="ECO:0000256" key="3">
    <source>
        <dbReference type="ARBA" id="ARBA00011002"/>
    </source>
</evidence>
<evidence type="ECO:0000256" key="1">
    <source>
        <dbReference type="ARBA" id="ARBA00003171"/>
    </source>
</evidence>
<evidence type="ECO:0000259" key="7">
    <source>
        <dbReference type="Pfam" id="PF00148"/>
    </source>
</evidence>
<sequence>MKTAEITELLNEPACAHHRNEKSGCARTKPGATAGGCSFDGAQIALLPICDVAHIVHGPIACAGASWDNRGARSSGPTLYRIGMTTDLTEQDVIMGRGEKRLFLAIKQAIDDYAPKAVFVYSTCVPALIGDDLEAVARAASERWGVPVVAVDCAGFYGTKNLGNRIAGEAMFKYVIGTREPEPLPAAAQRPGVRVHAVNLIGEYNIAGEFWYVAPLFDELGLRILCTLSGDARFHEVQTMHRAQVSMVVCAKALLNVARKLEADFGVPFFEGSFYGISDTSQAFRDFARLLGDADLTARTEAMIAREEAKIRTALEPWRARLAGKRVLLYTGGVKSWSVVSALQDLGMTVVATGTNKSEEDKARIREIMGEQTKMITDGSPKALLQAYHDYQADLLIAGGRNLYTALKARIPFLDINQEREFGYAGYDGMLELVRQLALTLESPVWRKVRARAPWAAPAQRTASEGAAARGENDG</sequence>
<dbReference type="PANTHER" id="PTHR42956">
    <property type="entry name" value="NITROGENASE IRON-MOLYBDENUM COFACTOR BIOSYNTHESIS PROTEIN NIFE"/>
    <property type="match status" value="1"/>
</dbReference>
<dbReference type="InterPro" id="IPR000510">
    <property type="entry name" value="Nase/OxRdtase_comp1"/>
</dbReference>
<dbReference type="Pfam" id="PF00148">
    <property type="entry name" value="Oxidored_nitro"/>
    <property type="match status" value="1"/>
</dbReference>
<dbReference type="EMBL" id="JADJOT010000009">
    <property type="protein sequence ID" value="MBK7954450.1"/>
    <property type="molecule type" value="Genomic_DNA"/>
</dbReference>
<evidence type="ECO:0000256" key="4">
    <source>
        <dbReference type="ARBA" id="ARBA00013280"/>
    </source>
</evidence>
<dbReference type="InterPro" id="IPR049939">
    <property type="entry name" value="NifE-like"/>
</dbReference>
<organism evidence="8 9">
    <name type="scientific">Candidatus Accumulibacter affinis</name>
    <dbReference type="NCBI Taxonomy" id="2954384"/>
    <lineage>
        <taxon>Bacteria</taxon>
        <taxon>Pseudomonadati</taxon>
        <taxon>Pseudomonadota</taxon>
        <taxon>Betaproteobacteria</taxon>
        <taxon>Candidatus Accumulibacter</taxon>
    </lineage>
</organism>
<dbReference type="PANTHER" id="PTHR42956:SF1">
    <property type="entry name" value="NITROGENASE IRON-MOLYBDENUM COFACTOR BIOSYNTHESIS PROTEIN NIFE"/>
    <property type="match status" value="1"/>
</dbReference>
<dbReference type="SUPFAM" id="SSF53807">
    <property type="entry name" value="Helical backbone' metal receptor"/>
    <property type="match status" value="1"/>
</dbReference>
<reference evidence="8 9" key="1">
    <citation type="submission" date="2020-10" db="EMBL/GenBank/DDBJ databases">
        <title>Connecting structure to function with the recovery of over 1000 high-quality activated sludge metagenome-assembled genomes encoding full-length rRNA genes using long-read sequencing.</title>
        <authorList>
            <person name="Singleton C.M."/>
            <person name="Petriglieri F."/>
            <person name="Kristensen J.M."/>
            <person name="Kirkegaard R.H."/>
            <person name="Michaelsen T.Y."/>
            <person name="Andersen M.H."/>
            <person name="Karst S.M."/>
            <person name="Dueholm M.S."/>
            <person name="Nielsen P.H."/>
            <person name="Albertsen M."/>
        </authorList>
    </citation>
    <scope>NUCLEOTIDE SEQUENCE [LARGE SCALE GENOMIC DNA]</scope>
    <source>
        <strain evidence="8">Fred_18-Q3-R57-64_BAT3C.720</strain>
    </source>
</reference>
<dbReference type="InterPro" id="IPR000318">
    <property type="entry name" value="Nase_comp1_CS"/>
</dbReference>
<dbReference type="PROSITE" id="PS00090">
    <property type="entry name" value="NITROGENASE_1_2"/>
    <property type="match status" value="1"/>
</dbReference>
<evidence type="ECO:0000313" key="9">
    <source>
        <dbReference type="Proteomes" id="UP000706151"/>
    </source>
</evidence>
<protein>
    <recommendedName>
        <fullName evidence="4">Nitrogenase iron-molybdenum cofactor biosynthesis protein NifE</fullName>
    </recommendedName>
</protein>
<proteinExistence type="inferred from homology"/>
<keyword evidence="5 6" id="KW-0535">Nitrogen fixation</keyword>
<evidence type="ECO:0000313" key="8">
    <source>
        <dbReference type="EMBL" id="MBK7954450.1"/>
    </source>
</evidence>
<dbReference type="InterPro" id="IPR005973">
    <property type="entry name" value="NifE"/>
</dbReference>
<evidence type="ECO:0000256" key="6">
    <source>
        <dbReference type="RuleBase" id="RU004021"/>
    </source>
</evidence>
<comment type="caution">
    <text evidence="8">The sequence shown here is derived from an EMBL/GenBank/DDBJ whole genome shotgun (WGS) entry which is preliminary data.</text>
</comment>
<dbReference type="PROSITE" id="PS00699">
    <property type="entry name" value="NITROGENASE_1_1"/>
    <property type="match status" value="1"/>
</dbReference>
<comment type="pathway">
    <text evidence="2">Cofactor biosynthesis; Fe-Mo cofactor biosynthesis.</text>
</comment>
<dbReference type="AlphaFoldDB" id="A0A935T7J9"/>
<dbReference type="Proteomes" id="UP000706151">
    <property type="component" value="Unassembled WGS sequence"/>
</dbReference>
<dbReference type="NCBIfam" id="TIGR01283">
    <property type="entry name" value="nifE"/>
    <property type="match status" value="1"/>
</dbReference>
<feature type="domain" description="Nitrogenase/oxidoreductase component 1" evidence="7">
    <location>
        <begin position="37"/>
        <end position="441"/>
    </location>
</feature>
<evidence type="ECO:0000256" key="2">
    <source>
        <dbReference type="ARBA" id="ARBA00005155"/>
    </source>
</evidence>
<dbReference type="Gene3D" id="3.40.50.12380">
    <property type="entry name" value="Nitrogenase MoFe cofactor biosynthesis protein NifE, C-terminal"/>
    <property type="match status" value="1"/>
</dbReference>
<name>A0A935T7J9_9PROT</name>
<dbReference type="GO" id="GO:0065003">
    <property type="term" value="P:protein-containing complex assembly"/>
    <property type="evidence" value="ECO:0007669"/>
    <property type="project" value="InterPro"/>
</dbReference>
<comment type="similarity">
    <text evidence="3 6">Belongs to the NifD/NifK/NifE/NifN family.</text>
</comment>
<accession>A0A935T7J9</accession>
<evidence type="ECO:0000256" key="5">
    <source>
        <dbReference type="ARBA" id="ARBA00023231"/>
    </source>
</evidence>
<gene>
    <name evidence="8" type="primary">nifE</name>
    <name evidence="8" type="ORF">IPK02_11080</name>
</gene>